<proteinExistence type="inferred from homology"/>
<protein>
    <submittedName>
        <fullName evidence="4">Dimethylarginine dimethylaminohydrolase 1</fullName>
    </submittedName>
</protein>
<evidence type="ECO:0000256" key="3">
    <source>
        <dbReference type="SAM" id="MobiDB-lite"/>
    </source>
</evidence>
<sequence length="150" mass="16270">MLGRCTHVIVRDVPKSLCTEALRMDCGQAVDWAASVRQHLHYISVLRNTLGLKVLQLPADESMPDAPFVEDVAVICGETALITRPGAPSRRREVLRGVSLRGRGVCLRGRGVCLRGRGVGAAPRQPISRGPLSGGSTLTFFQLEPHPKRP</sequence>
<dbReference type="Ensembl" id="ENSLLET00000029319.1">
    <property type="protein sequence ID" value="ENSLLEP00000028218.1"/>
    <property type="gene ID" value="ENSLLEG00000017891.1"/>
</dbReference>
<keyword evidence="2" id="KW-0378">Hydrolase</keyword>
<dbReference type="Proteomes" id="UP000694569">
    <property type="component" value="Unplaced"/>
</dbReference>
<keyword evidence="5" id="KW-1185">Reference proteome</keyword>
<dbReference type="Gene3D" id="3.75.10.10">
    <property type="entry name" value="L-arginine/glycine Amidinotransferase, Chain A"/>
    <property type="match status" value="1"/>
</dbReference>
<dbReference type="InterPro" id="IPR033199">
    <property type="entry name" value="DDAH-like"/>
</dbReference>
<dbReference type="GO" id="GO:0045429">
    <property type="term" value="P:positive regulation of nitric oxide biosynthetic process"/>
    <property type="evidence" value="ECO:0007669"/>
    <property type="project" value="TreeGrafter"/>
</dbReference>
<organism evidence="4 5">
    <name type="scientific">Leptobrachium leishanense</name>
    <name type="common">Leishan spiny toad</name>
    <dbReference type="NCBI Taxonomy" id="445787"/>
    <lineage>
        <taxon>Eukaryota</taxon>
        <taxon>Metazoa</taxon>
        <taxon>Chordata</taxon>
        <taxon>Craniata</taxon>
        <taxon>Vertebrata</taxon>
        <taxon>Euteleostomi</taxon>
        <taxon>Amphibia</taxon>
        <taxon>Batrachia</taxon>
        <taxon>Anura</taxon>
        <taxon>Pelobatoidea</taxon>
        <taxon>Megophryidae</taxon>
        <taxon>Leptobrachium</taxon>
    </lineage>
</organism>
<dbReference type="GO" id="GO:0000052">
    <property type="term" value="P:citrulline metabolic process"/>
    <property type="evidence" value="ECO:0007669"/>
    <property type="project" value="TreeGrafter"/>
</dbReference>
<dbReference type="PANTHER" id="PTHR12737:SF17">
    <property type="entry name" value="N(G),N(G)-DIMETHYLARGININE DIMETHYLAMINOHYDROLASE 1"/>
    <property type="match status" value="1"/>
</dbReference>
<reference evidence="4" key="2">
    <citation type="submission" date="2025-09" db="UniProtKB">
        <authorList>
            <consortium name="Ensembl"/>
        </authorList>
    </citation>
    <scope>IDENTIFICATION</scope>
</reference>
<evidence type="ECO:0000256" key="1">
    <source>
        <dbReference type="ARBA" id="ARBA00008532"/>
    </source>
</evidence>
<dbReference type="AlphaFoldDB" id="A0A8C5PUN1"/>
<evidence type="ECO:0000313" key="5">
    <source>
        <dbReference type="Proteomes" id="UP000694569"/>
    </source>
</evidence>
<dbReference type="GO" id="GO:0006525">
    <property type="term" value="P:arginine metabolic process"/>
    <property type="evidence" value="ECO:0007669"/>
    <property type="project" value="TreeGrafter"/>
</dbReference>
<accession>A0A8C5PUN1</accession>
<evidence type="ECO:0000256" key="2">
    <source>
        <dbReference type="ARBA" id="ARBA00022801"/>
    </source>
</evidence>
<name>A0A8C5PUN1_9ANUR</name>
<dbReference type="GeneTree" id="ENSGT00940000157892"/>
<gene>
    <name evidence="4" type="primary">DDAH1</name>
</gene>
<comment type="similarity">
    <text evidence="1">Belongs to the DDAH family.</text>
</comment>
<dbReference type="GO" id="GO:0016597">
    <property type="term" value="F:amino acid binding"/>
    <property type="evidence" value="ECO:0007669"/>
    <property type="project" value="TreeGrafter"/>
</dbReference>
<dbReference type="GO" id="GO:0016403">
    <property type="term" value="F:dimethylargininase activity"/>
    <property type="evidence" value="ECO:0007669"/>
    <property type="project" value="TreeGrafter"/>
</dbReference>
<evidence type="ECO:0000313" key="4">
    <source>
        <dbReference type="Ensembl" id="ENSLLEP00000028218.1"/>
    </source>
</evidence>
<reference evidence="4" key="1">
    <citation type="submission" date="2025-08" db="UniProtKB">
        <authorList>
            <consortium name="Ensembl"/>
        </authorList>
    </citation>
    <scope>IDENTIFICATION</scope>
</reference>
<dbReference type="SUPFAM" id="SSF55909">
    <property type="entry name" value="Pentein"/>
    <property type="match status" value="1"/>
</dbReference>
<feature type="region of interest" description="Disordered" evidence="3">
    <location>
        <begin position="122"/>
        <end position="150"/>
    </location>
</feature>
<dbReference type="PANTHER" id="PTHR12737">
    <property type="entry name" value="DIMETHYLARGININE DIMETHYLAMINOHYDROLASE"/>
    <property type="match status" value="1"/>
</dbReference>
<dbReference type="OrthoDB" id="10016839at2759"/>
<dbReference type="GO" id="GO:0005739">
    <property type="term" value="C:mitochondrion"/>
    <property type="evidence" value="ECO:0007669"/>
    <property type="project" value="TreeGrafter"/>
</dbReference>